<evidence type="ECO:0000256" key="5">
    <source>
        <dbReference type="ARBA" id="ARBA00023267"/>
    </source>
</evidence>
<evidence type="ECO:0000256" key="3">
    <source>
        <dbReference type="ARBA" id="ARBA00022741"/>
    </source>
</evidence>
<dbReference type="InterPro" id="IPR016185">
    <property type="entry name" value="PreATP-grasp_dom_sf"/>
</dbReference>
<dbReference type="SMART" id="SM00878">
    <property type="entry name" value="Biotin_carb_C"/>
    <property type="match status" value="1"/>
</dbReference>
<name>A0ABN3YBT8_9ACTN</name>
<dbReference type="SUPFAM" id="SSF52440">
    <property type="entry name" value="PreATP-grasp domain"/>
    <property type="match status" value="1"/>
</dbReference>
<organism evidence="11 12">
    <name type="scientific">Streptosporangium longisporum</name>
    <dbReference type="NCBI Taxonomy" id="46187"/>
    <lineage>
        <taxon>Bacteria</taxon>
        <taxon>Bacillati</taxon>
        <taxon>Actinomycetota</taxon>
        <taxon>Actinomycetes</taxon>
        <taxon>Streptosporangiales</taxon>
        <taxon>Streptosporangiaceae</taxon>
        <taxon>Streptosporangium</taxon>
    </lineage>
</organism>
<keyword evidence="2" id="KW-0436">Ligase</keyword>
<dbReference type="PROSITE" id="PS00188">
    <property type="entry name" value="BIOTIN"/>
    <property type="match status" value="1"/>
</dbReference>
<dbReference type="PANTHER" id="PTHR18866:SF126">
    <property type="entry name" value="BIOTIN CARBOXYLASE"/>
    <property type="match status" value="1"/>
</dbReference>
<dbReference type="InterPro" id="IPR050856">
    <property type="entry name" value="Biotin_carboxylase_complex"/>
</dbReference>
<dbReference type="InterPro" id="IPR011053">
    <property type="entry name" value="Single_hybrid_motif"/>
</dbReference>
<reference evidence="11 12" key="1">
    <citation type="journal article" date="2019" name="Int. J. Syst. Evol. Microbiol.">
        <title>The Global Catalogue of Microorganisms (GCM) 10K type strain sequencing project: providing services to taxonomists for standard genome sequencing and annotation.</title>
        <authorList>
            <consortium name="The Broad Institute Genomics Platform"/>
            <consortium name="The Broad Institute Genome Sequencing Center for Infectious Disease"/>
            <person name="Wu L."/>
            <person name="Ma J."/>
        </authorList>
    </citation>
    <scope>NUCLEOTIDE SEQUENCE [LARGE SCALE GENOMIC DNA]</scope>
    <source>
        <strain evidence="11 12">JCM 3106</strain>
    </source>
</reference>
<keyword evidence="12" id="KW-1185">Reference proteome</keyword>
<sequence>MPVGRRQRPRPGALGLRRLPDVTVTQTPRTTARTPVIGRLLVANRGEIARRVFRTCRDLGIETVAVFSDADADAPHVAEADHAVRLGGARPSESYLVTEKIIDAARRSGADAVHPGYGFLSENAAFARAVPEAGLIWVGPPAEAVAAMGSKIEAKALMAGAGVPVLPGFTAGPGYSMDDLERDLDVVFTRMSGSASGWPVPLLVKASAGGGGRGMRVVRLTDDLPEAVESARGEALAAFGDGTVFVEPLLEGARHIEVQILADMHGTVWTLGERECSIQRRHQKVIEETPSPSLSPATRARLCDAAVTAARAIGYVGAGTVEFLVSDDTVAFLEMNTRLQVEHPVTECVHGVDLVEWQLRIAEGARLPGSPPEPSGHAVEARLYAEDPARGWLPQSGTLHHFTVPGVDARFAPLPQGRYGLRLDSGVEDGSEIGVHYDPMLAKVIAYGAGRDDAVRRLAAALAGARIHGPVTNRDLLVAVLRHPAFLAGETHTGFLDEHGLSGPANGAPDGAWDGGPNGPSHGAGKNGIGKDDAGKDGARLPENGPPEAPSVLRLSALAAALARAAAGRRAATVQAGLPSGWRNVVSQPQRALFAETEIAYRITRDGLRAEGFPGTVLVGATPSLVVLETSGVRHRFAVARYGGATGTTYVDSPLGAVRLTPLERLPEPADHVPPGSLTAPMPGTVLRVDVGPGQAVGAGQVVVVLEAMKMEHRITASAPGTVAAVNVTPGRQVEAGTVLVVIEERA</sequence>
<dbReference type="InterPro" id="IPR011764">
    <property type="entry name" value="Biotin_carboxylation_dom"/>
</dbReference>
<keyword evidence="5" id="KW-0092">Biotin</keyword>
<comment type="caution">
    <text evidence="11">The sequence shown here is derived from an EMBL/GenBank/DDBJ whole genome shotgun (WGS) entry which is preliminary data.</text>
</comment>
<keyword evidence="3 6" id="KW-0547">Nucleotide-binding</keyword>
<gene>
    <name evidence="11" type="ORF">GCM10017559_55470</name>
</gene>
<dbReference type="Pfam" id="PF00289">
    <property type="entry name" value="Biotin_carb_N"/>
    <property type="match status" value="1"/>
</dbReference>
<evidence type="ECO:0000313" key="12">
    <source>
        <dbReference type="Proteomes" id="UP001499930"/>
    </source>
</evidence>
<dbReference type="Gene3D" id="2.40.50.100">
    <property type="match status" value="1"/>
</dbReference>
<dbReference type="InterPro" id="IPR005482">
    <property type="entry name" value="Biotin_COase_C"/>
</dbReference>
<evidence type="ECO:0000256" key="7">
    <source>
        <dbReference type="SAM" id="MobiDB-lite"/>
    </source>
</evidence>
<feature type="domain" description="Lipoyl-binding" evidence="8">
    <location>
        <begin position="668"/>
        <end position="744"/>
    </location>
</feature>
<dbReference type="Pfam" id="PF00364">
    <property type="entry name" value="Biotin_lipoyl"/>
    <property type="match status" value="1"/>
</dbReference>
<dbReference type="InterPro" id="IPR011054">
    <property type="entry name" value="Rudment_hybrid_motif"/>
</dbReference>
<dbReference type="CDD" id="cd06850">
    <property type="entry name" value="biotinyl_domain"/>
    <property type="match status" value="1"/>
</dbReference>
<evidence type="ECO:0000259" key="10">
    <source>
        <dbReference type="PROSITE" id="PS50979"/>
    </source>
</evidence>
<dbReference type="PROSITE" id="PS50979">
    <property type="entry name" value="BC"/>
    <property type="match status" value="1"/>
</dbReference>
<comment type="cofactor">
    <cofactor evidence="1">
        <name>biotin</name>
        <dbReference type="ChEBI" id="CHEBI:57586"/>
    </cofactor>
</comment>
<proteinExistence type="predicted"/>
<accession>A0ABN3YBT8</accession>
<feature type="domain" description="Biotin carboxylation" evidence="10">
    <location>
        <begin position="36"/>
        <end position="501"/>
    </location>
</feature>
<dbReference type="PROSITE" id="PS00867">
    <property type="entry name" value="CPSASE_2"/>
    <property type="match status" value="1"/>
</dbReference>
<dbReference type="PROSITE" id="PS50975">
    <property type="entry name" value="ATP_GRASP"/>
    <property type="match status" value="1"/>
</dbReference>
<evidence type="ECO:0000256" key="2">
    <source>
        <dbReference type="ARBA" id="ARBA00022598"/>
    </source>
</evidence>
<dbReference type="InterPro" id="IPR005479">
    <property type="entry name" value="CPAse_ATP-bd"/>
</dbReference>
<dbReference type="InterPro" id="IPR005481">
    <property type="entry name" value="BC-like_N"/>
</dbReference>
<feature type="region of interest" description="Disordered" evidence="7">
    <location>
        <begin position="498"/>
        <end position="549"/>
    </location>
</feature>
<protein>
    <submittedName>
        <fullName evidence="11">Biotin carboxylase N-terminal domain-containing protein</fullName>
    </submittedName>
</protein>
<dbReference type="Pfam" id="PF02786">
    <property type="entry name" value="CPSase_L_D2"/>
    <property type="match status" value="1"/>
</dbReference>
<evidence type="ECO:0000259" key="9">
    <source>
        <dbReference type="PROSITE" id="PS50975"/>
    </source>
</evidence>
<feature type="domain" description="ATP-grasp" evidence="9">
    <location>
        <begin position="155"/>
        <end position="363"/>
    </location>
</feature>
<dbReference type="Proteomes" id="UP001499930">
    <property type="component" value="Unassembled WGS sequence"/>
</dbReference>
<evidence type="ECO:0000256" key="4">
    <source>
        <dbReference type="ARBA" id="ARBA00022840"/>
    </source>
</evidence>
<dbReference type="PANTHER" id="PTHR18866">
    <property type="entry name" value="CARBOXYLASE:PYRUVATE/ACETYL-COA/PROPIONYL-COA CARBOXYLASE"/>
    <property type="match status" value="1"/>
</dbReference>
<evidence type="ECO:0000256" key="6">
    <source>
        <dbReference type="PROSITE-ProRule" id="PRU00409"/>
    </source>
</evidence>
<dbReference type="InterPro" id="IPR011761">
    <property type="entry name" value="ATP-grasp"/>
</dbReference>
<evidence type="ECO:0000256" key="1">
    <source>
        <dbReference type="ARBA" id="ARBA00001953"/>
    </source>
</evidence>
<feature type="compositionally biased region" description="Basic and acidic residues" evidence="7">
    <location>
        <begin position="529"/>
        <end position="540"/>
    </location>
</feature>
<dbReference type="Pfam" id="PF02785">
    <property type="entry name" value="Biotin_carb_C"/>
    <property type="match status" value="1"/>
</dbReference>
<evidence type="ECO:0000259" key="8">
    <source>
        <dbReference type="PROSITE" id="PS50968"/>
    </source>
</evidence>
<dbReference type="SUPFAM" id="SSF56059">
    <property type="entry name" value="Glutathione synthetase ATP-binding domain-like"/>
    <property type="match status" value="1"/>
</dbReference>
<dbReference type="SUPFAM" id="SSF51246">
    <property type="entry name" value="Rudiment single hybrid motif"/>
    <property type="match status" value="1"/>
</dbReference>
<dbReference type="Gene3D" id="3.30.470.20">
    <property type="entry name" value="ATP-grasp fold, B domain"/>
    <property type="match status" value="1"/>
</dbReference>
<evidence type="ECO:0000313" key="11">
    <source>
        <dbReference type="EMBL" id="GAA3023124.1"/>
    </source>
</evidence>
<keyword evidence="4 6" id="KW-0067">ATP-binding</keyword>
<dbReference type="InterPro" id="IPR000089">
    <property type="entry name" value="Biotin_lipoyl"/>
</dbReference>
<dbReference type="PROSITE" id="PS50968">
    <property type="entry name" value="BIOTINYL_LIPOYL"/>
    <property type="match status" value="1"/>
</dbReference>
<dbReference type="InterPro" id="IPR001882">
    <property type="entry name" value="Biotin_BS"/>
</dbReference>
<dbReference type="SUPFAM" id="SSF51230">
    <property type="entry name" value="Single hybrid motif"/>
    <property type="match status" value="1"/>
</dbReference>
<dbReference type="EMBL" id="BAAAWD010000015">
    <property type="protein sequence ID" value="GAA3023124.1"/>
    <property type="molecule type" value="Genomic_DNA"/>
</dbReference>